<dbReference type="GeneID" id="102360885"/>
<dbReference type="GO" id="GO:0007186">
    <property type="term" value="P:G protein-coupled receptor signaling pathway"/>
    <property type="evidence" value="ECO:0007669"/>
    <property type="project" value="TreeGrafter"/>
</dbReference>
<dbReference type="Pfam" id="PF00007">
    <property type="entry name" value="Cys_knot"/>
    <property type="match status" value="1"/>
</dbReference>
<dbReference type="PANTHER" id="PTHR11515">
    <property type="entry name" value="GLYCOPROTEIN HORMONE BETA CHAIN"/>
    <property type="match status" value="1"/>
</dbReference>
<proteinExistence type="inferred from homology"/>
<dbReference type="GO" id="GO:0007283">
    <property type="term" value="P:spermatogenesis"/>
    <property type="evidence" value="ECO:0007669"/>
    <property type="project" value="Ensembl"/>
</dbReference>
<dbReference type="AlphaFoldDB" id="H3BES9"/>
<reference evidence="10" key="3">
    <citation type="submission" date="2025-09" db="UniProtKB">
        <authorList>
            <consortium name="Ensembl"/>
        </authorList>
    </citation>
    <scope>IDENTIFICATION</scope>
</reference>
<feature type="signal peptide" evidence="8">
    <location>
        <begin position="1"/>
        <end position="18"/>
    </location>
</feature>
<dbReference type="InterPro" id="IPR001545">
    <property type="entry name" value="Gonadotropin_bsu"/>
</dbReference>
<name>H3BES9_LATCH</name>
<evidence type="ECO:0000256" key="1">
    <source>
        <dbReference type="ARBA" id="ARBA00004613"/>
    </source>
</evidence>
<reference evidence="11" key="1">
    <citation type="submission" date="2011-08" db="EMBL/GenBank/DDBJ databases">
        <title>The draft genome of Latimeria chalumnae.</title>
        <authorList>
            <person name="Di Palma F."/>
            <person name="Alfoldi J."/>
            <person name="Johnson J."/>
            <person name="Berlin A."/>
            <person name="Gnerre S."/>
            <person name="Jaffe D."/>
            <person name="MacCallum I."/>
            <person name="Young S."/>
            <person name="Walker B.J."/>
            <person name="Lander E."/>
            <person name="Lindblad-Toh K."/>
        </authorList>
    </citation>
    <scope>NUCLEOTIDE SEQUENCE [LARGE SCALE GENOMIC DNA]</scope>
    <source>
        <strain evidence="11">Wild caught</strain>
    </source>
</reference>
<dbReference type="GeneTree" id="ENSGT00940000161285"/>
<organism evidence="10 11">
    <name type="scientific">Latimeria chalumnae</name>
    <name type="common">Coelacanth</name>
    <dbReference type="NCBI Taxonomy" id="7897"/>
    <lineage>
        <taxon>Eukaryota</taxon>
        <taxon>Metazoa</taxon>
        <taxon>Chordata</taxon>
        <taxon>Craniata</taxon>
        <taxon>Vertebrata</taxon>
        <taxon>Euteleostomi</taxon>
        <taxon>Coelacanthiformes</taxon>
        <taxon>Coelacanthidae</taxon>
        <taxon>Latimeria</taxon>
    </lineage>
</organism>
<dbReference type="CDD" id="cd00069">
    <property type="entry name" value="GHB_like"/>
    <property type="match status" value="1"/>
</dbReference>
<keyword evidence="11" id="KW-1185">Reference proteome</keyword>
<dbReference type="PROSITE" id="PS00261">
    <property type="entry name" value="GLYCO_HORMONE_BETA_1"/>
    <property type="match status" value="1"/>
</dbReference>
<dbReference type="SUPFAM" id="SSF57501">
    <property type="entry name" value="Cystine-knot cytokines"/>
    <property type="match status" value="1"/>
</dbReference>
<comment type="subcellular location">
    <subcellularLocation>
        <location evidence="1 7">Secreted</location>
    </subcellularLocation>
</comment>
<keyword evidence="8" id="KW-0732">Signal</keyword>
<dbReference type="Gene3D" id="2.10.90.10">
    <property type="entry name" value="Cystine-knot cytokines"/>
    <property type="match status" value="1"/>
</dbReference>
<dbReference type="GO" id="GO:0005737">
    <property type="term" value="C:cytoplasm"/>
    <property type="evidence" value="ECO:0007669"/>
    <property type="project" value="TreeGrafter"/>
</dbReference>
<feature type="domain" description="Glycoprotein hormone subunit beta" evidence="9">
    <location>
        <begin position="20"/>
        <end position="123"/>
    </location>
</feature>
<accession>H3BES9</accession>
<keyword evidence="4 7" id="KW-0372">Hormone</keyword>
<dbReference type="InParanoid" id="H3BES9"/>
<reference evidence="10" key="2">
    <citation type="submission" date="2025-08" db="UniProtKB">
        <authorList>
            <consortium name="Ensembl"/>
        </authorList>
    </citation>
    <scope>IDENTIFICATION</scope>
</reference>
<dbReference type="GO" id="GO:0001556">
    <property type="term" value="P:oocyte maturation"/>
    <property type="evidence" value="ECO:0007669"/>
    <property type="project" value="Ensembl"/>
</dbReference>
<evidence type="ECO:0000256" key="6">
    <source>
        <dbReference type="ARBA" id="ARBA00023180"/>
    </source>
</evidence>
<dbReference type="SMART" id="SM00068">
    <property type="entry name" value="GHB"/>
    <property type="match status" value="1"/>
</dbReference>
<dbReference type="FunFam" id="2.10.90.10:FF:000007">
    <property type="entry name" value="Luteinizing hormone beta subunit"/>
    <property type="match status" value="1"/>
</dbReference>
<comment type="similarity">
    <text evidence="2 7">Belongs to the glycoprotein hormones subunit beta family.</text>
</comment>
<keyword evidence="5" id="KW-1015">Disulfide bond</keyword>
<keyword evidence="3" id="KW-0964">Secreted</keyword>
<dbReference type="HOGENOM" id="CLU_126319_0_2_1"/>
<evidence type="ECO:0000256" key="7">
    <source>
        <dbReference type="RuleBase" id="RU004069"/>
    </source>
</evidence>
<evidence type="ECO:0000256" key="4">
    <source>
        <dbReference type="ARBA" id="ARBA00022702"/>
    </source>
</evidence>
<dbReference type="STRING" id="7897.ENSLACP00000020400"/>
<dbReference type="RefSeq" id="XP_014341039.1">
    <property type="nucleotide sequence ID" value="XM_014485553.2"/>
</dbReference>
<evidence type="ECO:0000256" key="8">
    <source>
        <dbReference type="SAM" id="SignalP"/>
    </source>
</evidence>
<sequence>MTLIQCFVSLLLLSAVQGRNRCLLTNATISAEKDGCPVCVTLTTSICTGYCHTMEPSYKSPLSNYKQNLCTYKEIEYATTTLPDCSPNVDPTFTYPVAVRCECSQCNTDNSDCTVQSIGPDFCSTRRVPL</sequence>
<dbReference type="GO" id="GO:0008585">
    <property type="term" value="P:female gonad development"/>
    <property type="evidence" value="ECO:0007669"/>
    <property type="project" value="Ensembl"/>
</dbReference>
<dbReference type="GO" id="GO:0030728">
    <property type="term" value="P:ovulation"/>
    <property type="evidence" value="ECO:0007669"/>
    <property type="project" value="Ensembl"/>
</dbReference>
<protein>
    <submittedName>
        <fullName evidence="10">Luteinizing hormone subunit beta</fullName>
    </submittedName>
</protein>
<dbReference type="Ensembl" id="ENSLACT00000020540.2">
    <property type="protein sequence ID" value="ENSLACP00000020400.2"/>
    <property type="gene ID" value="ENSLACG00000017928.2"/>
</dbReference>
<dbReference type="GO" id="GO:0005179">
    <property type="term" value="F:hormone activity"/>
    <property type="evidence" value="ECO:0007669"/>
    <property type="project" value="UniProtKB-KW"/>
</dbReference>
<evidence type="ECO:0000259" key="9">
    <source>
        <dbReference type="Pfam" id="PF00007"/>
    </source>
</evidence>
<evidence type="ECO:0000313" key="11">
    <source>
        <dbReference type="Proteomes" id="UP000008672"/>
    </source>
</evidence>
<dbReference type="OrthoDB" id="8453657at2759"/>
<dbReference type="PANTHER" id="PTHR11515:SF11">
    <property type="entry name" value="LUTROPIN SUBUNIT BETA"/>
    <property type="match status" value="1"/>
</dbReference>
<dbReference type="PROSITE" id="PS00689">
    <property type="entry name" value="GLYCO_HORMONE_BETA_2"/>
    <property type="match status" value="1"/>
</dbReference>
<dbReference type="GO" id="GO:0007530">
    <property type="term" value="P:sex determination"/>
    <property type="evidence" value="ECO:0007669"/>
    <property type="project" value="Ensembl"/>
</dbReference>
<dbReference type="EMBL" id="AFYH01030565">
    <property type="status" value="NOT_ANNOTATED_CDS"/>
    <property type="molecule type" value="Genomic_DNA"/>
</dbReference>
<dbReference type="InterPro" id="IPR006208">
    <property type="entry name" value="Glyco_hormone_CN"/>
</dbReference>
<evidence type="ECO:0000256" key="3">
    <source>
        <dbReference type="ARBA" id="ARBA00022525"/>
    </source>
</evidence>
<dbReference type="FunCoup" id="H3BES9">
    <property type="interactions" value="442"/>
</dbReference>
<dbReference type="Proteomes" id="UP000008672">
    <property type="component" value="Unassembled WGS sequence"/>
</dbReference>
<keyword evidence="6" id="KW-0325">Glycoprotein</keyword>
<gene>
    <name evidence="10" type="primary">LOC102360885</name>
</gene>
<dbReference type="OMA" id="CTYRDFY"/>
<evidence type="ECO:0000256" key="2">
    <source>
        <dbReference type="ARBA" id="ARBA00006552"/>
    </source>
</evidence>
<dbReference type="eggNOG" id="ENOG502S49V">
    <property type="taxonomic scope" value="Eukaryota"/>
</dbReference>
<dbReference type="InterPro" id="IPR029034">
    <property type="entry name" value="Cystine-knot_cytokine"/>
</dbReference>
<evidence type="ECO:0000313" key="10">
    <source>
        <dbReference type="Ensembl" id="ENSLACP00000020400.2"/>
    </source>
</evidence>
<feature type="chain" id="PRO_5003580441" evidence="8">
    <location>
        <begin position="19"/>
        <end position="130"/>
    </location>
</feature>
<dbReference type="InterPro" id="IPR018245">
    <property type="entry name" value="Gonadotropin_bsu_CS"/>
</dbReference>
<evidence type="ECO:0000256" key="5">
    <source>
        <dbReference type="ARBA" id="ARBA00023157"/>
    </source>
</evidence>
<dbReference type="GO" id="GO:0005615">
    <property type="term" value="C:extracellular space"/>
    <property type="evidence" value="ECO:0007669"/>
    <property type="project" value="TreeGrafter"/>
</dbReference>
<dbReference type="KEGG" id="lcm:102360885"/>